<feature type="domain" description="ABC transmembrane type-1" evidence="8">
    <location>
        <begin position="74"/>
        <end position="258"/>
    </location>
</feature>
<dbReference type="PROSITE" id="PS50928">
    <property type="entry name" value="ABC_TM1"/>
    <property type="match status" value="1"/>
</dbReference>
<dbReference type="GO" id="GO:0055085">
    <property type="term" value="P:transmembrane transport"/>
    <property type="evidence" value="ECO:0007669"/>
    <property type="project" value="InterPro"/>
</dbReference>
<comment type="subcellular location">
    <subcellularLocation>
        <location evidence="1 7">Cell membrane</location>
        <topology evidence="1 7">Multi-pass membrane protein</topology>
    </subcellularLocation>
</comment>
<evidence type="ECO:0000256" key="5">
    <source>
        <dbReference type="ARBA" id="ARBA00022989"/>
    </source>
</evidence>
<evidence type="ECO:0000256" key="2">
    <source>
        <dbReference type="ARBA" id="ARBA00022448"/>
    </source>
</evidence>
<dbReference type="EMBL" id="CADCWP010000376">
    <property type="protein sequence ID" value="CAA9589389.1"/>
    <property type="molecule type" value="Genomic_DNA"/>
</dbReference>
<dbReference type="InterPro" id="IPR035906">
    <property type="entry name" value="MetI-like_sf"/>
</dbReference>
<dbReference type="Gene3D" id="1.10.3720.10">
    <property type="entry name" value="MetI-like"/>
    <property type="match status" value="1"/>
</dbReference>
<keyword evidence="6 7" id="KW-0472">Membrane</keyword>
<dbReference type="GO" id="GO:0005886">
    <property type="term" value="C:plasma membrane"/>
    <property type="evidence" value="ECO:0007669"/>
    <property type="project" value="UniProtKB-SubCell"/>
</dbReference>
<reference evidence="9" key="1">
    <citation type="submission" date="2020-02" db="EMBL/GenBank/DDBJ databases">
        <authorList>
            <person name="Meier V. D."/>
        </authorList>
    </citation>
    <scope>NUCLEOTIDE SEQUENCE</scope>
    <source>
        <strain evidence="9">AVDCRST_MAG86</strain>
    </source>
</reference>
<dbReference type="AlphaFoldDB" id="A0A6J4VU94"/>
<dbReference type="PANTHER" id="PTHR30151:SF38">
    <property type="entry name" value="ALIPHATIC SULFONATES TRANSPORT PERMEASE PROTEIN SSUC-RELATED"/>
    <property type="match status" value="1"/>
</dbReference>
<evidence type="ECO:0000256" key="1">
    <source>
        <dbReference type="ARBA" id="ARBA00004651"/>
    </source>
</evidence>
<dbReference type="Pfam" id="PF00528">
    <property type="entry name" value="BPD_transp_1"/>
    <property type="match status" value="1"/>
</dbReference>
<feature type="transmembrane region" description="Helical" evidence="7">
    <location>
        <begin position="236"/>
        <end position="257"/>
    </location>
</feature>
<keyword evidence="5 7" id="KW-1133">Transmembrane helix</keyword>
<name>A0A6J4VU94_9DEIN</name>
<comment type="similarity">
    <text evidence="7">Belongs to the binding-protein-dependent transport system permease family.</text>
</comment>
<evidence type="ECO:0000256" key="3">
    <source>
        <dbReference type="ARBA" id="ARBA00022475"/>
    </source>
</evidence>
<evidence type="ECO:0000259" key="8">
    <source>
        <dbReference type="PROSITE" id="PS50928"/>
    </source>
</evidence>
<feature type="transmembrane region" description="Helical" evidence="7">
    <location>
        <begin position="21"/>
        <end position="46"/>
    </location>
</feature>
<evidence type="ECO:0000313" key="9">
    <source>
        <dbReference type="EMBL" id="CAA9589389.1"/>
    </source>
</evidence>
<keyword evidence="2 7" id="KW-0813">Transport</keyword>
<sequence length="270" mass="29772">MIDRDAQLEYPRRAEGRFPGLLTGGSLRLLSLLSLLGAWVVGAALLSPNVLPGPLETLAFCWRELRSGELTFHLAVTMRRVLIAFGLAMVLGTVLGALVGAFKPLDKLLGAWLVFGLTLPRIVLFVMAYLIFGLNDTAAVAALTLTVLPTVIVQLREGTKALDPKLLELSRAYRRPPLLVWRQVVFPQLLPFVVGTARGALSLAWKMVVLAELLGRTSGVGYQIAFYFQMFNMTGILAYGLAMMLVLAIIDVSFSALTERAFRWRRPLRF</sequence>
<evidence type="ECO:0000256" key="4">
    <source>
        <dbReference type="ARBA" id="ARBA00022692"/>
    </source>
</evidence>
<evidence type="ECO:0000256" key="7">
    <source>
        <dbReference type="RuleBase" id="RU363032"/>
    </source>
</evidence>
<dbReference type="InterPro" id="IPR000515">
    <property type="entry name" value="MetI-like"/>
</dbReference>
<feature type="transmembrane region" description="Helical" evidence="7">
    <location>
        <begin position="109"/>
        <end position="132"/>
    </location>
</feature>
<accession>A0A6J4VU94</accession>
<organism evidence="9">
    <name type="scientific">uncultured Truepera sp</name>
    <dbReference type="NCBI Taxonomy" id="543023"/>
    <lineage>
        <taxon>Bacteria</taxon>
        <taxon>Thermotogati</taxon>
        <taxon>Deinococcota</taxon>
        <taxon>Deinococci</taxon>
        <taxon>Trueperales</taxon>
        <taxon>Trueperaceae</taxon>
        <taxon>Truepera</taxon>
        <taxon>environmental samples</taxon>
    </lineage>
</organism>
<proteinExistence type="inferred from homology"/>
<keyword evidence="3" id="KW-1003">Cell membrane</keyword>
<dbReference type="PANTHER" id="PTHR30151">
    <property type="entry name" value="ALKANE SULFONATE ABC TRANSPORTER-RELATED, MEMBRANE SUBUNIT"/>
    <property type="match status" value="1"/>
</dbReference>
<dbReference type="SUPFAM" id="SSF161098">
    <property type="entry name" value="MetI-like"/>
    <property type="match status" value="1"/>
</dbReference>
<feature type="transmembrane region" description="Helical" evidence="7">
    <location>
        <begin position="81"/>
        <end position="102"/>
    </location>
</feature>
<evidence type="ECO:0000256" key="6">
    <source>
        <dbReference type="ARBA" id="ARBA00023136"/>
    </source>
</evidence>
<keyword evidence="4 7" id="KW-0812">Transmembrane</keyword>
<protein>
    <recommendedName>
        <fullName evidence="8">ABC transmembrane type-1 domain-containing protein</fullName>
    </recommendedName>
</protein>
<dbReference type="CDD" id="cd06261">
    <property type="entry name" value="TM_PBP2"/>
    <property type="match status" value="1"/>
</dbReference>
<gene>
    <name evidence="9" type="ORF">AVDCRST_MAG86-4401</name>
</gene>